<protein>
    <submittedName>
        <fullName evidence="1">DNA glycosylase AlkZ-like family protein</fullName>
    </submittedName>
</protein>
<evidence type="ECO:0000313" key="2">
    <source>
        <dbReference type="Proteomes" id="UP001595833"/>
    </source>
</evidence>
<dbReference type="RefSeq" id="WP_344037745.1">
    <property type="nucleotide sequence ID" value="NZ_BAAAKE010000008.1"/>
</dbReference>
<evidence type="ECO:0000313" key="1">
    <source>
        <dbReference type="EMBL" id="MFC5058283.1"/>
    </source>
</evidence>
<dbReference type="PANTHER" id="PTHR38479:SF2">
    <property type="entry name" value="WINGED HELIX DNA-BINDING DOMAIN-CONTAINING PROTEIN"/>
    <property type="match status" value="1"/>
</dbReference>
<gene>
    <name evidence="1" type="ORF">ACFPFM_31610</name>
</gene>
<name>A0ABV9Y6I7_9PSEU</name>
<accession>A0ABV9Y6I7</accession>
<sequence>MTITWDQVRAWRLRRQFLEPRTDAPGAEVVSRLCGAQAQVKSSAALTALLRQAEPRPEDVEGGLADGVLLKTWAMRGTLHLLKGDEAGDFLSLAASARTWHSPPWQREFGATPAEVEALVDAVSSALDGRVLTRDELVAAVAADAGLAKLEARLRSGWGALLKPLAWQGALCHGPSRGAKVTFARPGDLAPGWRGVPDPDEAAPRAIAAYLGAHGPATPDAFNAWLMRGALRKTPLRRWFADMGDRLTKVDVEGEEAFALSEHVDELATAEPSRSVRLLGAFDQYVLGPGTNDPRVLAPEHRARVSRAAGWIAPVVVVGGRVTGVWEQVDDAVVVSMFPGARKPSMSALRAEAGHLAKARGTDVPEVRVS</sequence>
<dbReference type="EMBL" id="JBHSJB010000031">
    <property type="protein sequence ID" value="MFC5058283.1"/>
    <property type="molecule type" value="Genomic_DNA"/>
</dbReference>
<reference evidence="2" key="1">
    <citation type="journal article" date="2019" name="Int. J. Syst. Evol. Microbiol.">
        <title>The Global Catalogue of Microorganisms (GCM) 10K type strain sequencing project: providing services to taxonomists for standard genome sequencing and annotation.</title>
        <authorList>
            <consortium name="The Broad Institute Genomics Platform"/>
            <consortium name="The Broad Institute Genome Sequencing Center for Infectious Disease"/>
            <person name="Wu L."/>
            <person name="Ma J."/>
        </authorList>
    </citation>
    <scope>NUCLEOTIDE SEQUENCE [LARGE SCALE GENOMIC DNA]</scope>
    <source>
        <strain evidence="2">KCTC 12848</strain>
    </source>
</reference>
<dbReference type="Proteomes" id="UP001595833">
    <property type="component" value="Unassembled WGS sequence"/>
</dbReference>
<dbReference type="InterPro" id="IPR009351">
    <property type="entry name" value="AlkZ-like"/>
</dbReference>
<dbReference type="Pfam" id="PF06224">
    <property type="entry name" value="AlkZ-like"/>
    <property type="match status" value="1"/>
</dbReference>
<comment type="caution">
    <text evidence="1">The sequence shown here is derived from an EMBL/GenBank/DDBJ whole genome shotgun (WGS) entry which is preliminary data.</text>
</comment>
<organism evidence="1 2">
    <name type="scientific">Saccharothrix xinjiangensis</name>
    <dbReference type="NCBI Taxonomy" id="204798"/>
    <lineage>
        <taxon>Bacteria</taxon>
        <taxon>Bacillati</taxon>
        <taxon>Actinomycetota</taxon>
        <taxon>Actinomycetes</taxon>
        <taxon>Pseudonocardiales</taxon>
        <taxon>Pseudonocardiaceae</taxon>
        <taxon>Saccharothrix</taxon>
    </lineage>
</organism>
<dbReference type="PANTHER" id="PTHR38479">
    <property type="entry name" value="LMO0824 PROTEIN"/>
    <property type="match status" value="1"/>
</dbReference>
<keyword evidence="2" id="KW-1185">Reference proteome</keyword>
<proteinExistence type="predicted"/>